<evidence type="ECO:0000313" key="3">
    <source>
        <dbReference type="EMBL" id="GAA3789165.1"/>
    </source>
</evidence>
<organism evidence="3 4">
    <name type="scientific">Corallibacter vietnamensis</name>
    <dbReference type="NCBI Taxonomy" id="904130"/>
    <lineage>
        <taxon>Bacteria</taxon>
        <taxon>Pseudomonadati</taxon>
        <taxon>Bacteroidota</taxon>
        <taxon>Flavobacteriia</taxon>
        <taxon>Flavobacteriales</taxon>
        <taxon>Flavobacteriaceae</taxon>
        <taxon>Corallibacter</taxon>
    </lineage>
</organism>
<dbReference type="InterPro" id="IPR028098">
    <property type="entry name" value="Glyco_trans_4-like_N"/>
</dbReference>
<dbReference type="PANTHER" id="PTHR45947">
    <property type="entry name" value="SULFOQUINOVOSYL TRANSFERASE SQD2"/>
    <property type="match status" value="1"/>
</dbReference>
<dbReference type="Proteomes" id="UP001501456">
    <property type="component" value="Unassembled WGS sequence"/>
</dbReference>
<dbReference type="InterPro" id="IPR001296">
    <property type="entry name" value="Glyco_trans_1"/>
</dbReference>
<dbReference type="InterPro" id="IPR050194">
    <property type="entry name" value="Glycosyltransferase_grp1"/>
</dbReference>
<reference evidence="4" key="1">
    <citation type="journal article" date="2019" name="Int. J. Syst. Evol. Microbiol.">
        <title>The Global Catalogue of Microorganisms (GCM) 10K type strain sequencing project: providing services to taxonomists for standard genome sequencing and annotation.</title>
        <authorList>
            <consortium name="The Broad Institute Genomics Platform"/>
            <consortium name="The Broad Institute Genome Sequencing Center for Infectious Disease"/>
            <person name="Wu L."/>
            <person name="Ma J."/>
        </authorList>
    </citation>
    <scope>NUCLEOTIDE SEQUENCE [LARGE SCALE GENOMIC DNA]</scope>
    <source>
        <strain evidence="4">JCM 17525</strain>
    </source>
</reference>
<dbReference type="NCBIfam" id="TIGR03999">
    <property type="entry name" value="thiol_BshA"/>
    <property type="match status" value="1"/>
</dbReference>
<comment type="caution">
    <text evidence="3">The sequence shown here is derived from an EMBL/GenBank/DDBJ whole genome shotgun (WGS) entry which is preliminary data.</text>
</comment>
<keyword evidence="4" id="KW-1185">Reference proteome</keyword>
<feature type="domain" description="Glycosyl transferase family 1" evidence="1">
    <location>
        <begin position="196"/>
        <end position="350"/>
    </location>
</feature>
<gene>
    <name evidence="3" type="primary">bshA</name>
    <name evidence="3" type="ORF">GCM10022271_22120</name>
</gene>
<evidence type="ECO:0000259" key="1">
    <source>
        <dbReference type="Pfam" id="PF00534"/>
    </source>
</evidence>
<accession>A0ABP7HCV0</accession>
<dbReference type="Pfam" id="PF13439">
    <property type="entry name" value="Glyco_transf_4"/>
    <property type="match status" value="1"/>
</dbReference>
<dbReference type="PANTHER" id="PTHR45947:SF3">
    <property type="entry name" value="SULFOQUINOVOSYL TRANSFERASE SQD2"/>
    <property type="match status" value="1"/>
</dbReference>
<dbReference type="Pfam" id="PF00534">
    <property type="entry name" value="Glycos_transf_1"/>
    <property type="match status" value="1"/>
</dbReference>
<dbReference type="EMBL" id="BAABBI010000003">
    <property type="protein sequence ID" value="GAA3789165.1"/>
    <property type="molecule type" value="Genomic_DNA"/>
</dbReference>
<dbReference type="InterPro" id="IPR023881">
    <property type="entry name" value="Thiol_BshA"/>
</dbReference>
<dbReference type="RefSeq" id="WP_344730575.1">
    <property type="nucleotide sequence ID" value="NZ_BAABBI010000003.1"/>
</dbReference>
<dbReference type="Gene3D" id="3.40.50.2000">
    <property type="entry name" value="Glycogen Phosphorylase B"/>
    <property type="match status" value="2"/>
</dbReference>
<evidence type="ECO:0000313" key="4">
    <source>
        <dbReference type="Proteomes" id="UP001501456"/>
    </source>
</evidence>
<feature type="domain" description="Glycosyltransferase subfamily 4-like N-terminal" evidence="2">
    <location>
        <begin position="11"/>
        <end position="179"/>
    </location>
</feature>
<dbReference type="SUPFAM" id="SSF53756">
    <property type="entry name" value="UDP-Glycosyltransferase/glycogen phosphorylase"/>
    <property type="match status" value="1"/>
</dbReference>
<proteinExistence type="predicted"/>
<name>A0ABP7HCV0_9FLAO</name>
<protein>
    <submittedName>
        <fullName evidence="3">N-acetyl-alpha-D-glucosaminyl L-malate synthase BshA</fullName>
    </submittedName>
</protein>
<evidence type="ECO:0000259" key="2">
    <source>
        <dbReference type="Pfam" id="PF13439"/>
    </source>
</evidence>
<sequence length="380" mass="42232">MKIGIVCYPTFGGSGVVATELGIELSKRGHDVHFITYKQPVRLELLGSNVHFHEVTVPEYPLFHYQPYELALSSKLVDMVKLHNIEILHVHYAIPHAYAAYMAKKMLQEEGIYVPIVTTLHGTDITLVGSHPFYKPAVTFSINKSDAVTSVSESLKQDTLRLFDIKNDVHVVTNFIDLSKQKNSFTDCQRAMMAGDDERIITHISNFRPVKRIKDVIKIFYNIQKELPAKLMMVGEGPEKEGAEALCKELGIENKVVFFGNSNEIDRILCFSDLFVLPSETESFGLAALEAMSSGVPVISSNSGGIPEVNVHGVSGYLSAVGDIDDMSKNAISILSNVDTLNAFKSQAKAQARKFDIHEIVPKYEAIYKQTLSECMLNET</sequence>